<proteinExistence type="predicted"/>
<dbReference type="Proteomes" id="UP000313948">
    <property type="component" value="Chromosome"/>
</dbReference>
<evidence type="ECO:0000313" key="3">
    <source>
        <dbReference type="Proteomes" id="UP000313948"/>
    </source>
</evidence>
<sequence length="390" mass="40326">MTSGPGTVRAGAAVELVDVPAGTPMAGFAARLGPSTGVHDPLSVRAVVLDDVALVTADVCTLHEESCAQVRRHVRALGLEDVVVTATHTHSGPCVGLGRAGEHDAAVHDRVVAAAVTAVDRARRAQVPATLEYGQATGVDVARNRRHPDRVIDPAVQTLHARAAGEGGVPGDVVLTLVTYPCHPVVLDGANTLVSADYPGVLRDLVEQATPGSVCVFATGAAGDVNTGHSAESSFTPTGDGRRTFAEAWRIGTVLATAVTASATHPLPADRVSLRSAEVVLPVDADGHPTWTGRVTVLAAGPLRVVGLPGEPFLATAERIVALRPGRPTVVLGYADGVPGYLPVTEEYAHGGYEVRDAYRYYGMPGPFLPGAAEILHDAVRRLLEEDGGG</sequence>
<dbReference type="RefSeq" id="WP_139948951.1">
    <property type="nucleotide sequence ID" value="NZ_CP040899.1"/>
</dbReference>
<dbReference type="EMBL" id="CP040899">
    <property type="protein sequence ID" value="QDB80092.1"/>
    <property type="molecule type" value="Genomic_DNA"/>
</dbReference>
<reference evidence="2 3" key="1">
    <citation type="submission" date="2019-05" db="EMBL/GenBank/DDBJ databases">
        <title>Georgenia *** sp. nov., and Georgenia *** sp. nov., isolated from the intestinal contents of plateau pika (Ochotona curzoniae) in the Qinghai-Tibet plateau of China.</title>
        <authorList>
            <person name="Tian Z."/>
        </authorList>
    </citation>
    <scope>NUCLEOTIDE SEQUENCE [LARGE SCALE GENOMIC DNA]</scope>
    <source>
        <strain evidence="2 3">Z294</strain>
    </source>
</reference>
<organism evidence="2 3">
    <name type="scientific">Georgenia wutianyii</name>
    <dbReference type="NCBI Taxonomy" id="2585135"/>
    <lineage>
        <taxon>Bacteria</taxon>
        <taxon>Bacillati</taxon>
        <taxon>Actinomycetota</taxon>
        <taxon>Actinomycetes</taxon>
        <taxon>Micrococcales</taxon>
        <taxon>Bogoriellaceae</taxon>
        <taxon>Georgenia</taxon>
    </lineage>
</organism>
<protein>
    <submittedName>
        <fullName evidence="2">Alkaline ceramidase</fullName>
    </submittedName>
</protein>
<gene>
    <name evidence="2" type="ORF">FE251_12410</name>
</gene>
<evidence type="ECO:0000313" key="2">
    <source>
        <dbReference type="EMBL" id="QDB80092.1"/>
    </source>
</evidence>
<accession>A0ABX5VNM8</accession>
<keyword evidence="3" id="KW-1185">Reference proteome</keyword>
<feature type="domain" description="Neutral/alkaline non-lysosomal ceramidase N-terminal" evidence="1">
    <location>
        <begin position="21"/>
        <end position="223"/>
    </location>
</feature>
<dbReference type="InterPro" id="IPR031329">
    <property type="entry name" value="NEUT/ALK_ceramidase_N"/>
</dbReference>
<name>A0ABX5VNM8_9MICO</name>
<evidence type="ECO:0000259" key="1">
    <source>
        <dbReference type="Pfam" id="PF04734"/>
    </source>
</evidence>
<dbReference type="Pfam" id="PF04734">
    <property type="entry name" value="Ceramidase_alk"/>
    <property type="match status" value="1"/>
</dbReference>